<evidence type="ECO:0000313" key="4">
    <source>
        <dbReference type="EMBL" id="KAJ0976261.1"/>
    </source>
</evidence>
<proteinExistence type="predicted"/>
<dbReference type="GO" id="GO:0046872">
    <property type="term" value="F:metal ion binding"/>
    <property type="evidence" value="ECO:0007669"/>
    <property type="project" value="UniProtKB-KW"/>
</dbReference>
<gene>
    <name evidence="4" type="ORF">J5N97_018226</name>
</gene>
<dbReference type="AlphaFoldDB" id="A0A9D5HH18"/>
<name>A0A9D5HH18_9LILI</name>
<reference evidence="4" key="2">
    <citation type="journal article" date="2022" name="Hortic Res">
        <title>The genome of Dioscorea zingiberensis sheds light on the biosynthesis, origin and evolution of the medicinally important diosgenin saponins.</title>
        <authorList>
            <person name="Li Y."/>
            <person name="Tan C."/>
            <person name="Li Z."/>
            <person name="Guo J."/>
            <person name="Li S."/>
            <person name="Chen X."/>
            <person name="Wang C."/>
            <person name="Dai X."/>
            <person name="Yang H."/>
            <person name="Song W."/>
            <person name="Hou L."/>
            <person name="Xu J."/>
            <person name="Tong Z."/>
            <person name="Xu A."/>
            <person name="Yuan X."/>
            <person name="Wang W."/>
            <person name="Yang Q."/>
            <person name="Chen L."/>
            <person name="Sun Z."/>
            <person name="Wang K."/>
            <person name="Pan B."/>
            <person name="Chen J."/>
            <person name="Bao Y."/>
            <person name="Liu F."/>
            <person name="Qi X."/>
            <person name="Gang D.R."/>
            <person name="Wen J."/>
            <person name="Li J."/>
        </authorList>
    </citation>
    <scope>NUCLEOTIDE SEQUENCE</scope>
    <source>
        <strain evidence="4">Dzin_1.0</strain>
    </source>
</reference>
<comment type="caution">
    <text evidence="4">The sequence shown here is derived from an EMBL/GenBank/DDBJ whole genome shotgun (WGS) entry which is preliminary data.</text>
</comment>
<dbReference type="PANTHER" id="PTHR43281:SF5">
    <property type="entry name" value="HETERODIMERIC GERANYLGERANYL PYROPHOSPHATE SYNTHASE SMALL SUBUNIT, CHLOROPLASTIC"/>
    <property type="match status" value="1"/>
</dbReference>
<dbReference type="OrthoDB" id="6921389at2759"/>
<comment type="cofactor">
    <cofactor evidence="1">
        <name>Mg(2+)</name>
        <dbReference type="ChEBI" id="CHEBI:18420"/>
    </cofactor>
</comment>
<evidence type="ECO:0000256" key="3">
    <source>
        <dbReference type="ARBA" id="ARBA00022842"/>
    </source>
</evidence>
<evidence type="ECO:0000256" key="1">
    <source>
        <dbReference type="ARBA" id="ARBA00001946"/>
    </source>
</evidence>
<evidence type="ECO:0000313" key="5">
    <source>
        <dbReference type="Proteomes" id="UP001085076"/>
    </source>
</evidence>
<dbReference type="InterPro" id="IPR008949">
    <property type="entry name" value="Isoprenoid_synthase_dom_sf"/>
</dbReference>
<keyword evidence="2" id="KW-0479">Metal-binding</keyword>
<keyword evidence="3" id="KW-0460">Magnesium</keyword>
<evidence type="ECO:0000256" key="2">
    <source>
        <dbReference type="ARBA" id="ARBA00022723"/>
    </source>
</evidence>
<organism evidence="4 5">
    <name type="scientific">Dioscorea zingiberensis</name>
    <dbReference type="NCBI Taxonomy" id="325984"/>
    <lineage>
        <taxon>Eukaryota</taxon>
        <taxon>Viridiplantae</taxon>
        <taxon>Streptophyta</taxon>
        <taxon>Embryophyta</taxon>
        <taxon>Tracheophyta</taxon>
        <taxon>Spermatophyta</taxon>
        <taxon>Magnoliopsida</taxon>
        <taxon>Liliopsida</taxon>
        <taxon>Dioscoreales</taxon>
        <taxon>Dioscoreaceae</taxon>
        <taxon>Dioscorea</taxon>
    </lineage>
</organism>
<dbReference type="Gene3D" id="1.10.600.10">
    <property type="entry name" value="Farnesyl Diphosphate Synthase"/>
    <property type="match status" value="1"/>
</dbReference>
<sequence length="176" mass="19517">MVVLTGEALFFQSFECVVSFTPPGLVPEFIIQQVVAEISKAVGSTGVADRQSLISCEKEMIWMLRRKFGAMAECSAVCRGLVGGAGEDVVGRLRKYGMTVGVLHQVMDEILLMEDSEMDGNNNGVTLLGLVGIERGMEMVEELKSEATRELDIFEEKYGERAMPLRCILDLKTYYF</sequence>
<reference evidence="4" key="1">
    <citation type="submission" date="2021-03" db="EMBL/GenBank/DDBJ databases">
        <authorList>
            <person name="Li Z."/>
            <person name="Yang C."/>
        </authorList>
    </citation>
    <scope>NUCLEOTIDE SEQUENCE</scope>
    <source>
        <strain evidence="4">Dzin_1.0</strain>
        <tissue evidence="4">Leaf</tissue>
    </source>
</reference>
<dbReference type="PANTHER" id="PTHR43281">
    <property type="entry name" value="FARNESYL DIPHOSPHATE SYNTHASE"/>
    <property type="match status" value="1"/>
</dbReference>
<keyword evidence="5" id="KW-1185">Reference proteome</keyword>
<accession>A0A9D5HH18</accession>
<dbReference type="Proteomes" id="UP001085076">
    <property type="component" value="Miscellaneous, Linkage group lg04"/>
</dbReference>
<dbReference type="GO" id="GO:0004659">
    <property type="term" value="F:prenyltransferase activity"/>
    <property type="evidence" value="ECO:0007669"/>
    <property type="project" value="TreeGrafter"/>
</dbReference>
<protein>
    <submittedName>
        <fullName evidence="4">Uncharacterized protein</fullName>
    </submittedName>
</protein>
<dbReference type="EMBL" id="JAGGNH010000004">
    <property type="protein sequence ID" value="KAJ0976261.1"/>
    <property type="molecule type" value="Genomic_DNA"/>
</dbReference>
<dbReference type="SUPFAM" id="SSF48576">
    <property type="entry name" value="Terpenoid synthases"/>
    <property type="match status" value="1"/>
</dbReference>